<protein>
    <recommendedName>
        <fullName evidence="2">PGG domain-containing protein</fullName>
    </recommendedName>
</protein>
<gene>
    <name evidence="3" type="ORF">JRO89_XS01G0007300</name>
</gene>
<keyword evidence="1" id="KW-0472">Membrane</keyword>
<keyword evidence="4" id="KW-1185">Reference proteome</keyword>
<sequence length="169" mass="19332">MEINKMVNNYPVDSNNSTRRGNYIKNWFFQDSSDLESDFRNNMLVVATLTVAVTFQTGINPPGGAWQDTKEGAGRAILASLHFPYNLFLILNTLAFSMSTQQILVLLYPKKLYFEAPVARVSMVATYVTAVWSLSPEKDVKFRYVCLAALFPYLWRLCYQTFETVRSDL</sequence>
<dbReference type="PANTHER" id="PTHR24177">
    <property type="entry name" value="CASKIN"/>
    <property type="match status" value="1"/>
</dbReference>
<reference evidence="3 4" key="1">
    <citation type="submission" date="2021-02" db="EMBL/GenBank/DDBJ databases">
        <title>Plant Genome Project.</title>
        <authorList>
            <person name="Zhang R.-G."/>
        </authorList>
    </citation>
    <scope>NUCLEOTIDE SEQUENCE [LARGE SCALE GENOMIC DNA]</scope>
    <source>
        <tissue evidence="3">Leaves</tissue>
    </source>
</reference>
<evidence type="ECO:0000313" key="4">
    <source>
        <dbReference type="Proteomes" id="UP000827721"/>
    </source>
</evidence>
<dbReference type="PANTHER" id="PTHR24177:SF441">
    <property type="entry name" value="ANKYRIN REPEAT FAMILY PROTEIN"/>
    <property type="match status" value="1"/>
</dbReference>
<dbReference type="Pfam" id="PF13962">
    <property type="entry name" value="PGG"/>
    <property type="match status" value="1"/>
</dbReference>
<name>A0ABQ8IIA9_9ROSI</name>
<keyword evidence="1" id="KW-1133">Transmembrane helix</keyword>
<feature type="transmembrane region" description="Helical" evidence="1">
    <location>
        <begin position="118"/>
        <end position="135"/>
    </location>
</feature>
<keyword evidence="1" id="KW-0812">Transmembrane</keyword>
<accession>A0ABQ8IIA9</accession>
<dbReference type="EMBL" id="JAFEMO010000001">
    <property type="protein sequence ID" value="KAH7576179.1"/>
    <property type="molecule type" value="Genomic_DNA"/>
</dbReference>
<dbReference type="Proteomes" id="UP000827721">
    <property type="component" value="Unassembled WGS sequence"/>
</dbReference>
<proteinExistence type="predicted"/>
<evidence type="ECO:0000313" key="3">
    <source>
        <dbReference type="EMBL" id="KAH7576179.1"/>
    </source>
</evidence>
<organism evidence="3 4">
    <name type="scientific">Xanthoceras sorbifolium</name>
    <dbReference type="NCBI Taxonomy" id="99658"/>
    <lineage>
        <taxon>Eukaryota</taxon>
        <taxon>Viridiplantae</taxon>
        <taxon>Streptophyta</taxon>
        <taxon>Embryophyta</taxon>
        <taxon>Tracheophyta</taxon>
        <taxon>Spermatophyta</taxon>
        <taxon>Magnoliopsida</taxon>
        <taxon>eudicotyledons</taxon>
        <taxon>Gunneridae</taxon>
        <taxon>Pentapetalae</taxon>
        <taxon>rosids</taxon>
        <taxon>malvids</taxon>
        <taxon>Sapindales</taxon>
        <taxon>Sapindaceae</taxon>
        <taxon>Xanthoceroideae</taxon>
        <taxon>Xanthoceras</taxon>
    </lineage>
</organism>
<feature type="domain" description="PGG" evidence="2">
    <location>
        <begin position="38"/>
        <end position="126"/>
    </location>
</feature>
<dbReference type="InterPro" id="IPR026961">
    <property type="entry name" value="PGG_dom"/>
</dbReference>
<evidence type="ECO:0000259" key="2">
    <source>
        <dbReference type="Pfam" id="PF13962"/>
    </source>
</evidence>
<evidence type="ECO:0000256" key="1">
    <source>
        <dbReference type="SAM" id="Phobius"/>
    </source>
</evidence>
<comment type="caution">
    <text evidence="3">The sequence shown here is derived from an EMBL/GenBank/DDBJ whole genome shotgun (WGS) entry which is preliminary data.</text>
</comment>
<feature type="transmembrane region" description="Helical" evidence="1">
    <location>
        <begin position="85"/>
        <end position="106"/>
    </location>
</feature>